<dbReference type="eggNOG" id="KOG3011">
    <property type="taxonomic scope" value="Eukaryota"/>
</dbReference>
<proteinExistence type="inferred from homology"/>
<dbReference type="OMA" id="KFVWTCY"/>
<keyword evidence="3" id="KW-0812">Transmembrane</keyword>
<evidence type="ECO:0000256" key="5">
    <source>
        <dbReference type="ARBA" id="ARBA00023136"/>
    </source>
</evidence>
<sequence length="236" mass="25637">MIALVWSSLALNAIYFLQALSTVTSPLEALWTAAGAFVGYTIADLVSGVFHWSVDNYGDGSTPVFGAVIEAFQGHHGSPWTITYRPFENNVHKIAYAVLPLLALLRLVNPGPAGVALGVAFLVGSLMSNEFHRFAHMTSPPPIVRALQKFGVTVSRKEHGRHHSSPFEEKYCIVTGVCNGPLDHFRVFRFMERVVYELNGVEPIAWKLDPSVKEVALATGWLPFSSAVAGAEDAAS</sequence>
<keyword evidence="6" id="KW-0732">Signal</keyword>
<evidence type="ECO:0000256" key="3">
    <source>
        <dbReference type="ARBA" id="ARBA00022692"/>
    </source>
</evidence>
<feature type="signal peptide" evidence="6">
    <location>
        <begin position="1"/>
        <end position="19"/>
    </location>
</feature>
<dbReference type="GO" id="GO:0006631">
    <property type="term" value="P:fatty acid metabolic process"/>
    <property type="evidence" value="ECO:0007669"/>
    <property type="project" value="UniProtKB-UniPathway"/>
</dbReference>
<dbReference type="EMBL" id="FN648874">
    <property type="protein sequence ID" value="CBJ27287.1"/>
    <property type="molecule type" value="Genomic_DNA"/>
</dbReference>
<dbReference type="InParanoid" id="D7G5G4"/>
<dbReference type="Pfam" id="PF10520">
    <property type="entry name" value="Lipid_desat"/>
    <property type="match status" value="1"/>
</dbReference>
<comment type="similarity">
    <text evidence="2">Belongs to the fatty acid desaturase CarF family.</text>
</comment>
<reference evidence="8 9" key="1">
    <citation type="journal article" date="2010" name="Nature">
        <title>The Ectocarpus genome and the independent evolution of multicellularity in brown algae.</title>
        <authorList>
            <person name="Cock J.M."/>
            <person name="Sterck L."/>
            <person name="Rouze P."/>
            <person name="Scornet D."/>
            <person name="Allen A.E."/>
            <person name="Amoutzias G."/>
            <person name="Anthouard V."/>
            <person name="Artiguenave F."/>
            <person name="Aury J.M."/>
            <person name="Badger J.H."/>
            <person name="Beszteri B."/>
            <person name="Billiau K."/>
            <person name="Bonnet E."/>
            <person name="Bothwell J.H."/>
            <person name="Bowler C."/>
            <person name="Boyen C."/>
            <person name="Brownlee C."/>
            <person name="Carrano C.J."/>
            <person name="Charrier B."/>
            <person name="Cho G.Y."/>
            <person name="Coelho S.M."/>
            <person name="Collen J."/>
            <person name="Corre E."/>
            <person name="Da Silva C."/>
            <person name="Delage L."/>
            <person name="Delaroque N."/>
            <person name="Dittami S.M."/>
            <person name="Doulbeau S."/>
            <person name="Elias M."/>
            <person name="Farnham G."/>
            <person name="Gachon C.M."/>
            <person name="Gschloessl B."/>
            <person name="Heesch S."/>
            <person name="Jabbari K."/>
            <person name="Jubin C."/>
            <person name="Kawai H."/>
            <person name="Kimura K."/>
            <person name="Kloareg B."/>
            <person name="Kupper F.C."/>
            <person name="Lang D."/>
            <person name="Le Bail A."/>
            <person name="Leblanc C."/>
            <person name="Lerouge P."/>
            <person name="Lohr M."/>
            <person name="Lopez P.J."/>
            <person name="Martens C."/>
            <person name="Maumus F."/>
            <person name="Michel G."/>
            <person name="Miranda-Saavedra D."/>
            <person name="Morales J."/>
            <person name="Moreau H."/>
            <person name="Motomura T."/>
            <person name="Nagasato C."/>
            <person name="Napoli C.A."/>
            <person name="Nelson D.R."/>
            <person name="Nyvall-Collen P."/>
            <person name="Peters A.F."/>
            <person name="Pommier C."/>
            <person name="Potin P."/>
            <person name="Poulain J."/>
            <person name="Quesneville H."/>
            <person name="Read B."/>
            <person name="Rensing S.A."/>
            <person name="Ritter A."/>
            <person name="Rousvoal S."/>
            <person name="Samanta M."/>
            <person name="Samson G."/>
            <person name="Schroeder D.C."/>
            <person name="Segurens B."/>
            <person name="Strittmatter M."/>
            <person name="Tonon T."/>
            <person name="Tregear J.W."/>
            <person name="Valentin K."/>
            <person name="von Dassow P."/>
            <person name="Yamagishi T."/>
            <person name="Van de Peer Y."/>
            <person name="Wincker P."/>
        </authorList>
    </citation>
    <scope>NUCLEOTIDE SEQUENCE [LARGE SCALE GENOMIC DNA]</scope>
    <source>
        <strain evidence="9">Ec32 / CCAP1310/4</strain>
    </source>
</reference>
<dbReference type="OrthoDB" id="5103at2759"/>
<keyword evidence="9" id="KW-1185">Reference proteome</keyword>
<comment type="subcellular location">
    <subcellularLocation>
        <location evidence="1">Membrane</location>
        <topology evidence="1">Multi-pass membrane protein</topology>
    </subcellularLocation>
</comment>
<name>D7G5G4_ECTSI</name>
<dbReference type="InterPro" id="IPR052864">
    <property type="entry name" value="Chloroplast_FAD_CarF"/>
</dbReference>
<evidence type="ECO:0000256" key="4">
    <source>
        <dbReference type="ARBA" id="ARBA00022989"/>
    </source>
</evidence>
<dbReference type="PANTHER" id="PTHR48140">
    <property type="entry name" value="FATTY ACID DESATURASE 4, CHLOROPLASTIC-RELATED"/>
    <property type="match status" value="1"/>
</dbReference>
<evidence type="ECO:0000256" key="1">
    <source>
        <dbReference type="ARBA" id="ARBA00004141"/>
    </source>
</evidence>
<organism evidence="8 9">
    <name type="scientific">Ectocarpus siliculosus</name>
    <name type="common">Brown alga</name>
    <name type="synonym">Conferva siliculosa</name>
    <dbReference type="NCBI Taxonomy" id="2880"/>
    <lineage>
        <taxon>Eukaryota</taxon>
        <taxon>Sar</taxon>
        <taxon>Stramenopiles</taxon>
        <taxon>Ochrophyta</taxon>
        <taxon>PX clade</taxon>
        <taxon>Phaeophyceae</taxon>
        <taxon>Ectocarpales</taxon>
        <taxon>Ectocarpaceae</taxon>
        <taxon>Ectocarpus</taxon>
    </lineage>
</organism>
<dbReference type="Proteomes" id="UP000002630">
    <property type="component" value="Linkage Group LG21"/>
</dbReference>
<evidence type="ECO:0000259" key="7">
    <source>
        <dbReference type="Pfam" id="PF10520"/>
    </source>
</evidence>
<feature type="domain" description="Lipid desaturase" evidence="7">
    <location>
        <begin position="40"/>
        <end position="206"/>
    </location>
</feature>
<dbReference type="EMBL" id="FN649746">
    <property type="protein sequence ID" value="CBJ27287.1"/>
    <property type="molecule type" value="Genomic_DNA"/>
</dbReference>
<evidence type="ECO:0000256" key="6">
    <source>
        <dbReference type="SAM" id="SignalP"/>
    </source>
</evidence>
<dbReference type="UniPathway" id="UPA00199"/>
<keyword evidence="5" id="KW-0472">Membrane</keyword>
<keyword evidence="4" id="KW-1133">Transmembrane helix</keyword>
<gene>
    <name evidence="8" type="ORF">Esi_0065_0007</name>
</gene>
<dbReference type="InterPro" id="IPR019547">
    <property type="entry name" value="Lipid_desat"/>
</dbReference>
<dbReference type="STRING" id="2880.D7G5G4"/>
<dbReference type="AlphaFoldDB" id="D7G5G4"/>
<evidence type="ECO:0000313" key="9">
    <source>
        <dbReference type="Proteomes" id="UP000002630"/>
    </source>
</evidence>
<accession>D7G5G4</accession>
<dbReference type="GO" id="GO:0016020">
    <property type="term" value="C:membrane"/>
    <property type="evidence" value="ECO:0007669"/>
    <property type="project" value="UniProtKB-SubCell"/>
</dbReference>
<evidence type="ECO:0000313" key="8">
    <source>
        <dbReference type="EMBL" id="CBJ27287.1"/>
    </source>
</evidence>
<feature type="chain" id="PRO_5003096205" description="Lipid desaturase domain-containing protein" evidence="6">
    <location>
        <begin position="20"/>
        <end position="236"/>
    </location>
</feature>
<protein>
    <recommendedName>
        <fullName evidence="7">Lipid desaturase domain-containing protein</fullName>
    </recommendedName>
</protein>
<dbReference type="PANTHER" id="PTHR48140:SF1">
    <property type="entry name" value="FATTY ACID DESATURASE 4, CHLOROPLASTIC-RELATED"/>
    <property type="match status" value="1"/>
</dbReference>
<evidence type="ECO:0000256" key="2">
    <source>
        <dbReference type="ARBA" id="ARBA00007620"/>
    </source>
</evidence>